<gene>
    <name evidence="18" type="ORF">SAMN04488591_3579</name>
</gene>
<dbReference type="GO" id="GO:0004715">
    <property type="term" value="F:non-membrane spanning protein tyrosine kinase activity"/>
    <property type="evidence" value="ECO:0007669"/>
    <property type="project" value="UniProtKB-EC"/>
</dbReference>
<dbReference type="InterPro" id="IPR027417">
    <property type="entry name" value="P-loop_NTPase"/>
</dbReference>
<dbReference type="InterPro" id="IPR033756">
    <property type="entry name" value="YlxH/NBP35"/>
</dbReference>
<evidence type="ECO:0000256" key="13">
    <source>
        <dbReference type="ARBA" id="ARBA00023137"/>
    </source>
</evidence>
<feature type="compositionally biased region" description="Low complexity" evidence="15">
    <location>
        <begin position="526"/>
        <end position="558"/>
    </location>
</feature>
<dbReference type="Pfam" id="PF02706">
    <property type="entry name" value="Wzz"/>
    <property type="match status" value="1"/>
</dbReference>
<accession>A0A1I6JH27</accession>
<dbReference type="EC" id="2.7.10.2" evidence="4"/>
<evidence type="ECO:0000256" key="11">
    <source>
        <dbReference type="ARBA" id="ARBA00022989"/>
    </source>
</evidence>
<name>A0A1I6JH27_9MICO</name>
<evidence type="ECO:0000256" key="15">
    <source>
        <dbReference type="SAM" id="MobiDB-lite"/>
    </source>
</evidence>
<evidence type="ECO:0000256" key="16">
    <source>
        <dbReference type="SAM" id="Phobius"/>
    </source>
</evidence>
<evidence type="ECO:0000256" key="10">
    <source>
        <dbReference type="ARBA" id="ARBA00022840"/>
    </source>
</evidence>
<keyword evidence="5" id="KW-1003">Cell membrane</keyword>
<evidence type="ECO:0000313" key="19">
    <source>
        <dbReference type="Proteomes" id="UP000198877"/>
    </source>
</evidence>
<keyword evidence="8" id="KW-0547">Nucleotide-binding</keyword>
<keyword evidence="9" id="KW-0418">Kinase</keyword>
<comment type="similarity">
    <text evidence="2">Belongs to the CpsC/CapA family.</text>
</comment>
<keyword evidence="7 16" id="KW-0812">Transmembrane</keyword>
<evidence type="ECO:0000256" key="6">
    <source>
        <dbReference type="ARBA" id="ARBA00022679"/>
    </source>
</evidence>
<dbReference type="GO" id="GO:0042802">
    <property type="term" value="F:identical protein binding"/>
    <property type="evidence" value="ECO:0007669"/>
    <property type="project" value="UniProtKB-ARBA"/>
</dbReference>
<dbReference type="InterPro" id="IPR005702">
    <property type="entry name" value="Wzc-like_C"/>
</dbReference>
<dbReference type="InterPro" id="IPR003856">
    <property type="entry name" value="LPS_length_determ_N"/>
</dbReference>
<comment type="subcellular location">
    <subcellularLocation>
        <location evidence="1">Cell membrane</location>
        <topology evidence="1">Multi-pass membrane protein</topology>
    </subcellularLocation>
</comment>
<dbReference type="AlphaFoldDB" id="A0A1I6JH27"/>
<keyword evidence="10" id="KW-0067">ATP-binding</keyword>
<organism evidence="18 19">
    <name type="scientific">Microbacterium azadirachtae</name>
    <dbReference type="NCBI Taxonomy" id="582680"/>
    <lineage>
        <taxon>Bacteria</taxon>
        <taxon>Bacillati</taxon>
        <taxon>Actinomycetota</taxon>
        <taxon>Actinomycetes</taxon>
        <taxon>Micrococcales</taxon>
        <taxon>Microbacteriaceae</taxon>
        <taxon>Microbacterium</taxon>
    </lineage>
</organism>
<comment type="similarity">
    <text evidence="3">Belongs to the CpsD/CapB family.</text>
</comment>
<comment type="catalytic activity">
    <reaction evidence="14">
        <text>L-tyrosyl-[protein] + ATP = O-phospho-L-tyrosyl-[protein] + ADP + H(+)</text>
        <dbReference type="Rhea" id="RHEA:10596"/>
        <dbReference type="Rhea" id="RHEA-COMP:10136"/>
        <dbReference type="Rhea" id="RHEA-COMP:20101"/>
        <dbReference type="ChEBI" id="CHEBI:15378"/>
        <dbReference type="ChEBI" id="CHEBI:30616"/>
        <dbReference type="ChEBI" id="CHEBI:46858"/>
        <dbReference type="ChEBI" id="CHEBI:61978"/>
        <dbReference type="ChEBI" id="CHEBI:456216"/>
        <dbReference type="EC" id="2.7.10.2"/>
    </reaction>
</comment>
<evidence type="ECO:0000259" key="17">
    <source>
        <dbReference type="Pfam" id="PF02706"/>
    </source>
</evidence>
<feature type="domain" description="Polysaccharide chain length determinant N-terminal" evidence="17">
    <location>
        <begin position="1"/>
        <end position="52"/>
    </location>
</feature>
<dbReference type="Pfam" id="PF10609">
    <property type="entry name" value="ParA"/>
    <property type="match status" value="1"/>
</dbReference>
<evidence type="ECO:0000256" key="1">
    <source>
        <dbReference type="ARBA" id="ARBA00004651"/>
    </source>
</evidence>
<feature type="compositionally biased region" description="Low complexity" evidence="15">
    <location>
        <begin position="468"/>
        <end position="479"/>
    </location>
</feature>
<feature type="compositionally biased region" description="Basic and acidic residues" evidence="15">
    <location>
        <begin position="457"/>
        <end position="467"/>
    </location>
</feature>
<dbReference type="RefSeq" id="WP_175526320.1">
    <property type="nucleotide sequence ID" value="NZ_FOYR01000005.1"/>
</dbReference>
<feature type="transmembrane region" description="Helical" evidence="16">
    <location>
        <begin position="12"/>
        <end position="32"/>
    </location>
</feature>
<dbReference type="FunFam" id="3.40.50.300:FF:000527">
    <property type="entry name" value="Tyrosine-protein kinase etk"/>
    <property type="match status" value="1"/>
</dbReference>
<evidence type="ECO:0000256" key="3">
    <source>
        <dbReference type="ARBA" id="ARBA00007316"/>
    </source>
</evidence>
<feature type="region of interest" description="Disordered" evidence="15">
    <location>
        <begin position="457"/>
        <end position="558"/>
    </location>
</feature>
<keyword evidence="13" id="KW-0829">Tyrosine-protein kinase</keyword>
<sequence length="578" mass="60039">MDIRDYLRALRRNWIAIILMTAVGLGAAYGWAKIQTPVYEASVSGLVKSRVTPTDPQEQLAQSTDTYARAKVPTYLVMAGWRSVAVNAGSTLGLSDSPESLVKRITVTNPEATNIINIAATASSPKAAQQLADAWMKGLVSVIDDTDGIDRQPGTSPVMIYVAQTAALPEAPIFPSVPTALLIGGLLGLGGGIAFAMIRAISDRRVRGTDDVEQRLGMPVVGIIPKVDSVAVERRIVAEDDARADSRTDFAVRESLRALRTNLQFMDVDHPPRTIVVTSALAGEGKSTVAANLAMTLAAAGTNVVLVDGDLRRPTVASTLGLVAGAGLTDVLAGRAKLTEVAQTAPDIPNLAVLTAGTIPPNPSEVLGSARMHQLVKDLTKHATVIIDAPPVLAVTDGAVLANQADGALLVVAVGKTTYDVVDKALNTLEKARGRVLGVVLNRVPVTGRQAGYAYDYREKSSPKETAGKAGKSAEAASGPKRTGAQPVPVVPADQGPLLPDEEASAQPVDEAVAAPAASKPRRATARAARAARTAAPAERGKDPALAADPGAGDLDSLLGDFIADDAATGPRRQRGRT</sequence>
<evidence type="ECO:0000256" key="12">
    <source>
        <dbReference type="ARBA" id="ARBA00023136"/>
    </source>
</evidence>
<protein>
    <recommendedName>
        <fullName evidence="4">non-specific protein-tyrosine kinase</fullName>
        <ecNumber evidence="4">2.7.10.2</ecNumber>
    </recommendedName>
</protein>
<keyword evidence="6" id="KW-0808">Transferase</keyword>
<evidence type="ECO:0000256" key="2">
    <source>
        <dbReference type="ARBA" id="ARBA00006683"/>
    </source>
</evidence>
<dbReference type="InterPro" id="IPR050445">
    <property type="entry name" value="Bact_polysacc_biosynth/exp"/>
</dbReference>
<proteinExistence type="inferred from homology"/>
<dbReference type="Proteomes" id="UP000198877">
    <property type="component" value="Unassembled WGS sequence"/>
</dbReference>
<evidence type="ECO:0000313" key="18">
    <source>
        <dbReference type="EMBL" id="SFR78288.1"/>
    </source>
</evidence>
<evidence type="ECO:0000256" key="7">
    <source>
        <dbReference type="ARBA" id="ARBA00022692"/>
    </source>
</evidence>
<reference evidence="19" key="1">
    <citation type="submission" date="2016-10" db="EMBL/GenBank/DDBJ databases">
        <authorList>
            <person name="Varghese N."/>
            <person name="Submissions S."/>
        </authorList>
    </citation>
    <scope>NUCLEOTIDE SEQUENCE [LARGE SCALE GENOMIC DNA]</scope>
    <source>
        <strain evidence="19">CL127</strain>
    </source>
</reference>
<keyword evidence="11 16" id="KW-1133">Transmembrane helix</keyword>
<evidence type="ECO:0000256" key="8">
    <source>
        <dbReference type="ARBA" id="ARBA00022741"/>
    </source>
</evidence>
<dbReference type="Gene3D" id="3.40.50.300">
    <property type="entry name" value="P-loop containing nucleotide triphosphate hydrolases"/>
    <property type="match status" value="1"/>
</dbReference>
<dbReference type="NCBIfam" id="TIGR01007">
    <property type="entry name" value="eps_fam"/>
    <property type="match status" value="1"/>
</dbReference>
<dbReference type="CDD" id="cd05387">
    <property type="entry name" value="BY-kinase"/>
    <property type="match status" value="1"/>
</dbReference>
<evidence type="ECO:0000256" key="5">
    <source>
        <dbReference type="ARBA" id="ARBA00022475"/>
    </source>
</evidence>
<evidence type="ECO:0000256" key="9">
    <source>
        <dbReference type="ARBA" id="ARBA00022777"/>
    </source>
</evidence>
<evidence type="ECO:0000256" key="4">
    <source>
        <dbReference type="ARBA" id="ARBA00011903"/>
    </source>
</evidence>
<dbReference type="EMBL" id="FOYR01000005">
    <property type="protein sequence ID" value="SFR78288.1"/>
    <property type="molecule type" value="Genomic_DNA"/>
</dbReference>
<dbReference type="PANTHER" id="PTHR32309:SF13">
    <property type="entry name" value="FERRIC ENTEROBACTIN TRANSPORT PROTEIN FEPE"/>
    <property type="match status" value="1"/>
</dbReference>
<keyword evidence="12 16" id="KW-0472">Membrane</keyword>
<dbReference type="GO" id="GO:0005886">
    <property type="term" value="C:plasma membrane"/>
    <property type="evidence" value="ECO:0007669"/>
    <property type="project" value="UniProtKB-SubCell"/>
</dbReference>
<dbReference type="GO" id="GO:0005524">
    <property type="term" value="F:ATP binding"/>
    <property type="evidence" value="ECO:0007669"/>
    <property type="project" value="UniProtKB-KW"/>
</dbReference>
<dbReference type="SUPFAM" id="SSF52540">
    <property type="entry name" value="P-loop containing nucleoside triphosphate hydrolases"/>
    <property type="match status" value="1"/>
</dbReference>
<dbReference type="PANTHER" id="PTHR32309">
    <property type="entry name" value="TYROSINE-PROTEIN KINASE"/>
    <property type="match status" value="1"/>
</dbReference>
<evidence type="ECO:0000256" key="14">
    <source>
        <dbReference type="ARBA" id="ARBA00051245"/>
    </source>
</evidence>